<organism evidence="3 4">
    <name type="scientific">Thermaerobacter composti</name>
    <dbReference type="NCBI Taxonomy" id="554949"/>
    <lineage>
        <taxon>Bacteria</taxon>
        <taxon>Bacillati</taxon>
        <taxon>Bacillota</taxon>
        <taxon>Clostridia</taxon>
        <taxon>Eubacteriales</taxon>
        <taxon>Clostridiales Family XVII. Incertae Sedis</taxon>
        <taxon>Thermaerobacter</taxon>
    </lineage>
</organism>
<dbReference type="SUPFAM" id="SSF51338">
    <property type="entry name" value="Composite domain of metallo-dependent hydrolases"/>
    <property type="match status" value="1"/>
</dbReference>
<dbReference type="InterPro" id="IPR032466">
    <property type="entry name" value="Metal_Hydrolase"/>
</dbReference>
<dbReference type="RefSeq" id="WP_318751333.1">
    <property type="nucleotide sequence ID" value="NZ_CP132508.1"/>
</dbReference>
<evidence type="ECO:0000313" key="4">
    <source>
        <dbReference type="Proteomes" id="UP001304683"/>
    </source>
</evidence>
<dbReference type="PANTHER" id="PTHR22642:SF2">
    <property type="entry name" value="PROTEIN LONG AFTER FAR-RED 3"/>
    <property type="match status" value="1"/>
</dbReference>
<dbReference type="Gene3D" id="2.30.40.10">
    <property type="entry name" value="Urease, subunit C, domain 1"/>
    <property type="match status" value="1"/>
</dbReference>
<dbReference type="EMBL" id="CP132508">
    <property type="protein sequence ID" value="WPD19889.1"/>
    <property type="molecule type" value="Genomic_DNA"/>
</dbReference>
<dbReference type="Proteomes" id="UP001304683">
    <property type="component" value="Chromosome"/>
</dbReference>
<dbReference type="Gene3D" id="3.20.20.140">
    <property type="entry name" value="Metal-dependent hydrolases"/>
    <property type="match status" value="1"/>
</dbReference>
<dbReference type="PANTHER" id="PTHR22642">
    <property type="entry name" value="IMIDAZOLONEPROPIONASE"/>
    <property type="match status" value="1"/>
</dbReference>
<feature type="domain" description="Amidohydrolase 3" evidence="2">
    <location>
        <begin position="92"/>
        <end position="566"/>
    </location>
</feature>
<evidence type="ECO:0000313" key="3">
    <source>
        <dbReference type="EMBL" id="WPD19889.1"/>
    </source>
</evidence>
<feature type="region of interest" description="Disordered" evidence="1">
    <location>
        <begin position="1"/>
        <end position="23"/>
    </location>
</feature>
<name>A0ABZ0QQV5_9FIRM</name>
<keyword evidence="4" id="KW-1185">Reference proteome</keyword>
<evidence type="ECO:0000256" key="1">
    <source>
        <dbReference type="SAM" id="MobiDB-lite"/>
    </source>
</evidence>
<reference evidence="3 4" key="1">
    <citation type="submission" date="2023-08" db="EMBL/GenBank/DDBJ databases">
        <title>Genome sequence of Thermaerobacter compostii strain Ins1, a spore-forming filamentous bacterium isolated from a deep geothermal reservoir.</title>
        <authorList>
            <person name="Bregnard D."/>
            <person name="Gonzalez D."/>
            <person name="Junier P."/>
        </authorList>
    </citation>
    <scope>NUCLEOTIDE SEQUENCE [LARGE SCALE GENOMIC DNA]</scope>
    <source>
        <strain evidence="3 4">Ins1</strain>
    </source>
</reference>
<dbReference type="InterPro" id="IPR033932">
    <property type="entry name" value="YtcJ-like"/>
</dbReference>
<proteinExistence type="predicted"/>
<dbReference type="InterPro" id="IPR013108">
    <property type="entry name" value="Amidohydro_3"/>
</dbReference>
<protein>
    <submittedName>
        <fullName evidence="3">Amidohydrolase</fullName>
    </submittedName>
</protein>
<dbReference type="InterPro" id="IPR011059">
    <property type="entry name" value="Metal-dep_hydrolase_composite"/>
</dbReference>
<dbReference type="Gene3D" id="3.10.310.70">
    <property type="match status" value="1"/>
</dbReference>
<dbReference type="CDD" id="cd01300">
    <property type="entry name" value="YtcJ_like"/>
    <property type="match status" value="1"/>
</dbReference>
<evidence type="ECO:0000259" key="2">
    <source>
        <dbReference type="Pfam" id="PF07969"/>
    </source>
</evidence>
<sequence>MATPASPPHGSAAPDPMDDSVPTSVAAACGGDGPPAAGLVLVGRIVPAPGAPVAPAEAVLFRDGRVAALGSEAAVRDAAGPRAEVEVLPREAVLLPGFVDGHCHLLWCAAAAAQLDLRDVDSLDELARRVARRAAELPPGTWIEGYGWDQSRFDPPTWPGRALLDRAAPEHPVLLRRVCRHVAVANGAALAAAGVHRETPDPPGGRFVRNPETGELTGLLEETAIDRVAAARPEPGFEERLAGLREVIRTAHAAGITAVHSHDVHRPGELGDVVALYAAARRRGRPLRVALDVGWAAFGDARRWGPSGHGDEWLRMGSIKFFADGSLGGRTAALREPYHDGDGAERGLLRHPPEELAARVAEAAAAGYQVAIHCIGDRAIDVALEAVAAARGRGGPGRHRLIHVQVMAPEHPRRLAAAGVVAEIQPRFLASDLAFVEERLGPERCRYAYAWRSLIDAGVPVSAGSDAPIEPLPPLEGVQAAITRDDLAGHPPGGWHPEQRLGVGEALKAYTAGAAYGALAEGLWGSLLPGAAADAVVLGADPWRVAPGELRSIPVLATYVGGAPVFRRR</sequence>
<dbReference type="SUPFAM" id="SSF51556">
    <property type="entry name" value="Metallo-dependent hydrolases"/>
    <property type="match status" value="1"/>
</dbReference>
<gene>
    <name evidence="3" type="ORF">Q5761_04365</name>
</gene>
<dbReference type="Pfam" id="PF07969">
    <property type="entry name" value="Amidohydro_3"/>
    <property type="match status" value="1"/>
</dbReference>
<accession>A0ABZ0QQV5</accession>